<proteinExistence type="predicted"/>
<feature type="transmembrane region" description="Helical" evidence="1">
    <location>
        <begin position="36"/>
        <end position="57"/>
    </location>
</feature>
<dbReference type="GO" id="GO:0016020">
    <property type="term" value="C:membrane"/>
    <property type="evidence" value="ECO:0007669"/>
    <property type="project" value="InterPro"/>
</dbReference>
<protein>
    <recommendedName>
        <fullName evidence="3">Succinate dehydrogenase hydrophobic membrane anchor subunit</fullName>
    </recommendedName>
</protein>
<reference evidence="2" key="1">
    <citation type="submission" date="2018-05" db="EMBL/GenBank/DDBJ databases">
        <authorList>
            <person name="Lanie J.A."/>
            <person name="Ng W.-L."/>
            <person name="Kazmierczak K.M."/>
            <person name="Andrzejewski T.M."/>
            <person name="Davidsen T.M."/>
            <person name="Wayne K.J."/>
            <person name="Tettelin H."/>
            <person name="Glass J.I."/>
            <person name="Rusch D."/>
            <person name="Podicherti R."/>
            <person name="Tsui H.-C.T."/>
            <person name="Winkler M.E."/>
        </authorList>
    </citation>
    <scope>NUCLEOTIDE SEQUENCE</scope>
</reference>
<evidence type="ECO:0008006" key="3">
    <source>
        <dbReference type="Google" id="ProtNLM"/>
    </source>
</evidence>
<name>A0A383E566_9ZZZZ</name>
<dbReference type="InterPro" id="IPR034804">
    <property type="entry name" value="SQR/QFR_C/D"/>
</dbReference>
<dbReference type="Gene3D" id="1.20.1300.10">
    <property type="entry name" value="Fumarate reductase/succinate dehydrogenase, transmembrane subunit"/>
    <property type="match status" value="1"/>
</dbReference>
<organism evidence="2">
    <name type="scientific">marine metagenome</name>
    <dbReference type="NCBI Taxonomy" id="408172"/>
    <lineage>
        <taxon>unclassified sequences</taxon>
        <taxon>metagenomes</taxon>
        <taxon>ecological metagenomes</taxon>
    </lineage>
</organism>
<gene>
    <name evidence="2" type="ORF">METZ01_LOCUS504588</name>
</gene>
<keyword evidence="1" id="KW-0472">Membrane</keyword>
<sequence length="59" mass="6838">MICFNLIALYHLALGLDVIIDDYVQDKKINKISRFINRLFCITLAGISITITLFLFFKN</sequence>
<evidence type="ECO:0000313" key="2">
    <source>
        <dbReference type="EMBL" id="SVE51734.1"/>
    </source>
</evidence>
<accession>A0A383E566</accession>
<keyword evidence="1" id="KW-0812">Transmembrane</keyword>
<dbReference type="EMBL" id="UINC01222800">
    <property type="protein sequence ID" value="SVE51734.1"/>
    <property type="molecule type" value="Genomic_DNA"/>
</dbReference>
<dbReference type="SUPFAM" id="SSF81343">
    <property type="entry name" value="Fumarate reductase respiratory complex transmembrane subunits"/>
    <property type="match status" value="1"/>
</dbReference>
<evidence type="ECO:0000256" key="1">
    <source>
        <dbReference type="SAM" id="Phobius"/>
    </source>
</evidence>
<keyword evidence="1" id="KW-1133">Transmembrane helix</keyword>
<dbReference type="AlphaFoldDB" id="A0A383E566"/>